<dbReference type="Gene3D" id="1.10.630.10">
    <property type="entry name" value="Cytochrome P450"/>
    <property type="match status" value="1"/>
</dbReference>
<evidence type="ECO:0000256" key="3">
    <source>
        <dbReference type="ARBA" id="ARBA00010617"/>
    </source>
</evidence>
<dbReference type="Proteomes" id="UP000054279">
    <property type="component" value="Unassembled WGS sequence"/>
</dbReference>
<dbReference type="GO" id="GO:0004497">
    <property type="term" value="F:monooxygenase activity"/>
    <property type="evidence" value="ECO:0007669"/>
    <property type="project" value="UniProtKB-KW"/>
</dbReference>
<evidence type="ECO:0000256" key="2">
    <source>
        <dbReference type="ARBA" id="ARBA00005179"/>
    </source>
</evidence>
<dbReference type="InterPro" id="IPR050121">
    <property type="entry name" value="Cytochrome_P450_monoxygenase"/>
</dbReference>
<keyword evidence="5 9" id="KW-0479">Metal-binding</keyword>
<keyword evidence="6 10" id="KW-0560">Oxidoreductase</keyword>
<evidence type="ECO:0000256" key="7">
    <source>
        <dbReference type="ARBA" id="ARBA00023004"/>
    </source>
</evidence>
<keyword evidence="7 9" id="KW-0408">Iron</keyword>
<evidence type="ECO:0000256" key="6">
    <source>
        <dbReference type="ARBA" id="ARBA00023002"/>
    </source>
</evidence>
<dbReference type="HOGENOM" id="CLU_001570_5_11_1"/>
<dbReference type="AlphaFoldDB" id="A0A0C9VXI2"/>
<evidence type="ECO:0000313" key="11">
    <source>
        <dbReference type="EMBL" id="KIJ43585.1"/>
    </source>
</evidence>
<dbReference type="PRINTS" id="PR00463">
    <property type="entry name" value="EP450I"/>
</dbReference>
<evidence type="ECO:0008006" key="13">
    <source>
        <dbReference type="Google" id="ProtNLM"/>
    </source>
</evidence>
<dbReference type="GO" id="GO:0016705">
    <property type="term" value="F:oxidoreductase activity, acting on paired donors, with incorporation or reduction of molecular oxygen"/>
    <property type="evidence" value="ECO:0007669"/>
    <property type="project" value="InterPro"/>
</dbReference>
<dbReference type="InterPro" id="IPR002401">
    <property type="entry name" value="Cyt_P450_E_grp-I"/>
</dbReference>
<name>A0A0C9VXI2_SPHS4</name>
<keyword evidence="4 9" id="KW-0349">Heme</keyword>
<dbReference type="OrthoDB" id="1470350at2759"/>
<dbReference type="SUPFAM" id="SSF48264">
    <property type="entry name" value="Cytochrome P450"/>
    <property type="match status" value="1"/>
</dbReference>
<evidence type="ECO:0000256" key="1">
    <source>
        <dbReference type="ARBA" id="ARBA00001971"/>
    </source>
</evidence>
<evidence type="ECO:0000256" key="8">
    <source>
        <dbReference type="ARBA" id="ARBA00023033"/>
    </source>
</evidence>
<dbReference type="GO" id="GO:0005506">
    <property type="term" value="F:iron ion binding"/>
    <property type="evidence" value="ECO:0007669"/>
    <property type="project" value="InterPro"/>
</dbReference>
<dbReference type="PANTHER" id="PTHR24305:SF166">
    <property type="entry name" value="CYTOCHROME P450 12A4, MITOCHONDRIAL-RELATED"/>
    <property type="match status" value="1"/>
</dbReference>
<dbReference type="GO" id="GO:0020037">
    <property type="term" value="F:heme binding"/>
    <property type="evidence" value="ECO:0007669"/>
    <property type="project" value="InterPro"/>
</dbReference>
<evidence type="ECO:0000256" key="9">
    <source>
        <dbReference type="PIRSR" id="PIRSR602401-1"/>
    </source>
</evidence>
<comment type="pathway">
    <text evidence="2">Secondary metabolite biosynthesis.</text>
</comment>
<dbReference type="PRINTS" id="PR00385">
    <property type="entry name" value="P450"/>
</dbReference>
<evidence type="ECO:0000256" key="4">
    <source>
        <dbReference type="ARBA" id="ARBA00022617"/>
    </source>
</evidence>
<comment type="similarity">
    <text evidence="3 10">Belongs to the cytochrome P450 family.</text>
</comment>
<keyword evidence="8 10" id="KW-0503">Monooxygenase</keyword>
<dbReference type="Pfam" id="PF00067">
    <property type="entry name" value="p450"/>
    <property type="match status" value="1"/>
</dbReference>
<sequence length="487" mass="54745">MLLSNLGNYADLVSPTEIGESELKWTKEYGSAFRAKLTFGRDMLFMSDPKAMQYVLNTSGYNYPKTADFRVSMELVTGPGLAWAEGAQHSRQRKLMNPAFSFSALRGFVPLFRNTARRVGRIVIKEDHLTGESSAVMNIMPWLSRITLDAIGEAGFGYKFHALEKGNGSKLAREYCDLMTDAFLDRTETSIVFESLIGYFPSWFIHLAFKLPSQRLKRLRNYMITARSVAQEIVDEQTALYLSGKEGTKDVLSILVKANLSEDPKTKLSTDEVLSQMTTIFLAGHDSTSLTISWLLYQLSRNIEYQNLMRNEIKATREKAAERGDTELTIGDMDSMQYMLVAMKETLRFHPILSGLMREAAKDDVIPLSIPQRTKLGTTVTSIPVSKGQIVVTCIIAYNRLPEVWGPDADEWRPERFLQDITRTQKTNVGVIGNISTFSSGLRSCIGWRFAVLEMQAIMIELVENFEFSMPENVEVVAVFAGSGTPM</sequence>
<dbReference type="InterPro" id="IPR001128">
    <property type="entry name" value="Cyt_P450"/>
</dbReference>
<feature type="binding site" description="axial binding residue" evidence="9">
    <location>
        <position position="445"/>
    </location>
    <ligand>
        <name>heme</name>
        <dbReference type="ChEBI" id="CHEBI:30413"/>
    </ligand>
    <ligandPart>
        <name>Fe</name>
        <dbReference type="ChEBI" id="CHEBI:18248"/>
    </ligandPart>
</feature>
<proteinExistence type="inferred from homology"/>
<gene>
    <name evidence="11" type="ORF">M422DRAFT_169637</name>
</gene>
<organism evidence="11 12">
    <name type="scientific">Sphaerobolus stellatus (strain SS14)</name>
    <dbReference type="NCBI Taxonomy" id="990650"/>
    <lineage>
        <taxon>Eukaryota</taxon>
        <taxon>Fungi</taxon>
        <taxon>Dikarya</taxon>
        <taxon>Basidiomycota</taxon>
        <taxon>Agaricomycotina</taxon>
        <taxon>Agaricomycetes</taxon>
        <taxon>Phallomycetidae</taxon>
        <taxon>Geastrales</taxon>
        <taxon>Sphaerobolaceae</taxon>
        <taxon>Sphaerobolus</taxon>
    </lineage>
</organism>
<evidence type="ECO:0000256" key="10">
    <source>
        <dbReference type="RuleBase" id="RU000461"/>
    </source>
</evidence>
<protein>
    <recommendedName>
        <fullName evidence="13">Cytochrome P450</fullName>
    </recommendedName>
</protein>
<keyword evidence="12" id="KW-1185">Reference proteome</keyword>
<comment type="cofactor">
    <cofactor evidence="1 9">
        <name>heme</name>
        <dbReference type="ChEBI" id="CHEBI:30413"/>
    </cofactor>
</comment>
<evidence type="ECO:0000313" key="12">
    <source>
        <dbReference type="Proteomes" id="UP000054279"/>
    </source>
</evidence>
<dbReference type="EMBL" id="KN837122">
    <property type="protein sequence ID" value="KIJ43585.1"/>
    <property type="molecule type" value="Genomic_DNA"/>
</dbReference>
<dbReference type="PANTHER" id="PTHR24305">
    <property type="entry name" value="CYTOCHROME P450"/>
    <property type="match status" value="1"/>
</dbReference>
<evidence type="ECO:0000256" key="5">
    <source>
        <dbReference type="ARBA" id="ARBA00022723"/>
    </source>
</evidence>
<dbReference type="InterPro" id="IPR036396">
    <property type="entry name" value="Cyt_P450_sf"/>
</dbReference>
<accession>A0A0C9VXI2</accession>
<reference evidence="11 12" key="1">
    <citation type="submission" date="2014-06" db="EMBL/GenBank/DDBJ databases">
        <title>Evolutionary Origins and Diversification of the Mycorrhizal Mutualists.</title>
        <authorList>
            <consortium name="DOE Joint Genome Institute"/>
            <consortium name="Mycorrhizal Genomics Consortium"/>
            <person name="Kohler A."/>
            <person name="Kuo A."/>
            <person name="Nagy L.G."/>
            <person name="Floudas D."/>
            <person name="Copeland A."/>
            <person name="Barry K.W."/>
            <person name="Cichocki N."/>
            <person name="Veneault-Fourrey C."/>
            <person name="LaButti K."/>
            <person name="Lindquist E.A."/>
            <person name="Lipzen A."/>
            <person name="Lundell T."/>
            <person name="Morin E."/>
            <person name="Murat C."/>
            <person name="Riley R."/>
            <person name="Ohm R."/>
            <person name="Sun H."/>
            <person name="Tunlid A."/>
            <person name="Henrissat B."/>
            <person name="Grigoriev I.V."/>
            <person name="Hibbett D.S."/>
            <person name="Martin F."/>
        </authorList>
    </citation>
    <scope>NUCLEOTIDE SEQUENCE [LARGE SCALE GENOMIC DNA]</scope>
    <source>
        <strain evidence="11 12">SS14</strain>
    </source>
</reference>
<dbReference type="InterPro" id="IPR017972">
    <property type="entry name" value="Cyt_P450_CS"/>
</dbReference>
<dbReference type="PROSITE" id="PS00086">
    <property type="entry name" value="CYTOCHROME_P450"/>
    <property type="match status" value="1"/>
</dbReference>